<dbReference type="PANTHER" id="PTHR12618">
    <property type="entry name" value="PHD AND RING FINGER DOMAIN-CONTAINING PROTEIN 1"/>
    <property type="match status" value="1"/>
</dbReference>
<dbReference type="Pfam" id="PF23030">
    <property type="entry name" value="SCAF11-like_C"/>
    <property type="match status" value="1"/>
</dbReference>
<feature type="region of interest" description="Disordered" evidence="1">
    <location>
        <begin position="1"/>
        <end position="49"/>
    </location>
</feature>
<gene>
    <name evidence="3" type="ORF">BaRGS_00017999</name>
</gene>
<organism evidence="3 4">
    <name type="scientific">Batillaria attramentaria</name>
    <dbReference type="NCBI Taxonomy" id="370345"/>
    <lineage>
        <taxon>Eukaryota</taxon>
        <taxon>Metazoa</taxon>
        <taxon>Spiralia</taxon>
        <taxon>Lophotrochozoa</taxon>
        <taxon>Mollusca</taxon>
        <taxon>Gastropoda</taxon>
        <taxon>Caenogastropoda</taxon>
        <taxon>Sorbeoconcha</taxon>
        <taxon>Cerithioidea</taxon>
        <taxon>Batillariidae</taxon>
        <taxon>Batillaria</taxon>
    </lineage>
</organism>
<feature type="region of interest" description="Disordered" evidence="1">
    <location>
        <begin position="156"/>
        <end position="186"/>
    </location>
</feature>
<feature type="compositionally biased region" description="Basic and acidic residues" evidence="1">
    <location>
        <begin position="164"/>
        <end position="186"/>
    </location>
</feature>
<dbReference type="InterPro" id="IPR047157">
    <property type="entry name" value="PHRF1/Atg35"/>
</dbReference>
<protein>
    <recommendedName>
        <fullName evidence="2">SFR19-like C-terminal domain-containing protein</fullName>
    </recommendedName>
</protein>
<evidence type="ECO:0000313" key="3">
    <source>
        <dbReference type="EMBL" id="KAK7490770.1"/>
    </source>
</evidence>
<evidence type="ECO:0000259" key="2">
    <source>
        <dbReference type="Pfam" id="PF23030"/>
    </source>
</evidence>
<dbReference type="PANTHER" id="PTHR12618:SF20">
    <property type="entry name" value="PHD AND RING FINGER DOMAIN-CONTAINING PROTEIN 1"/>
    <property type="match status" value="1"/>
</dbReference>
<dbReference type="Proteomes" id="UP001519460">
    <property type="component" value="Unassembled WGS sequence"/>
</dbReference>
<name>A0ABD0KUD0_9CAEN</name>
<comment type="caution">
    <text evidence="3">The sequence shown here is derived from an EMBL/GenBank/DDBJ whole genome shotgun (WGS) entry which is preliminary data.</text>
</comment>
<dbReference type="EMBL" id="JACVVK020000123">
    <property type="protein sequence ID" value="KAK7490770.1"/>
    <property type="molecule type" value="Genomic_DNA"/>
</dbReference>
<feature type="domain" description="SFR19-like C-terminal" evidence="2">
    <location>
        <begin position="82"/>
        <end position="166"/>
    </location>
</feature>
<sequence length="186" mass="20942">MMEDEQPEDSTEVVDMDMSPLDDDCELELPTPPDGADFDAVMQGSDKSSKPLSAINLKALSNAIKKLTSQAADDVPGSAVDLTNKEKYLKKLHLQERVVDEVKQAIRPFYSHKKITKEEYKEILRKAVPKVCHSKSGDINPQKIQQLVEAYVAKFKKRRHHGTKDKEKTSSKDKLKANGERAKPPR</sequence>
<proteinExistence type="predicted"/>
<keyword evidence="4" id="KW-1185">Reference proteome</keyword>
<accession>A0ABD0KUD0</accession>
<evidence type="ECO:0000313" key="4">
    <source>
        <dbReference type="Proteomes" id="UP001519460"/>
    </source>
</evidence>
<dbReference type="AlphaFoldDB" id="A0ABD0KUD0"/>
<dbReference type="InterPro" id="IPR057031">
    <property type="entry name" value="SFR19-like_C"/>
</dbReference>
<evidence type="ECO:0000256" key="1">
    <source>
        <dbReference type="SAM" id="MobiDB-lite"/>
    </source>
</evidence>
<feature type="compositionally biased region" description="Acidic residues" evidence="1">
    <location>
        <begin position="1"/>
        <end position="27"/>
    </location>
</feature>
<reference evidence="3 4" key="1">
    <citation type="journal article" date="2023" name="Sci. Data">
        <title>Genome assembly of the Korean intertidal mud-creeper Batillaria attramentaria.</title>
        <authorList>
            <person name="Patra A.K."/>
            <person name="Ho P.T."/>
            <person name="Jun S."/>
            <person name="Lee S.J."/>
            <person name="Kim Y."/>
            <person name="Won Y.J."/>
        </authorList>
    </citation>
    <scope>NUCLEOTIDE SEQUENCE [LARGE SCALE GENOMIC DNA]</scope>
    <source>
        <strain evidence="3">Wonlab-2016</strain>
    </source>
</reference>